<evidence type="ECO:0000313" key="4">
    <source>
        <dbReference type="Proteomes" id="UP000437970"/>
    </source>
</evidence>
<evidence type="ECO:0000313" key="3">
    <source>
        <dbReference type="EMBL" id="MQU26638.1"/>
    </source>
</evidence>
<accession>A0A6A7YXN8</accession>
<proteinExistence type="predicted"/>
<dbReference type="Pfam" id="PF10142">
    <property type="entry name" value="PhoPQ_related"/>
    <property type="match status" value="1"/>
</dbReference>
<feature type="signal peptide" evidence="1">
    <location>
        <begin position="1"/>
        <end position="24"/>
    </location>
</feature>
<dbReference type="EMBL" id="WIWC01000009">
    <property type="protein sequence ID" value="MQT80019.1"/>
    <property type="molecule type" value="Genomic_DNA"/>
</dbReference>
<dbReference type="Gene3D" id="3.40.50.1820">
    <property type="entry name" value="alpha/beta hydrolase"/>
    <property type="match status" value="1"/>
</dbReference>
<name>A0A6A7YXN8_9PSED</name>
<sequence length="492" mass="55185">MAMHSSFASVLLLIVLLTSGNSFASDAAMDCFINSGQNFNKILSCYKQAHTEESLNYTATDLKKFPGVEKRSFELKSQRWDGHGFVSPAEWTHTIDIYIPEAALNGQALLIANNGINIPAAGRPLQTPTDFTEEMALNIARQTHTILISVSNIPNQYLTYSDDDLPRREDDSVAHSWALFLKQPESRPFLSLHIPMMLSLVKAMDLAQQELKPWKIERFIASGASKRGWAAWMTALTDTRVSAIAPFVIDILNTKAVLKHTFNAYGKSWPIAFNAYYREGITQQLDTPDFEKLMQIEDPLLYMETAGDRLTIPKYIVNASSDDFFLPDNSAYFYDALPGEKMLRVAPNSDHYGIQAFVEQSLIGFTNRLQQQRPLPTLNVITNNQQTSTKLDLSFSERPVKLVQWRAHNLNDRDFRLACRVKYEATPIASSDIDTLTVELSTPAQGWSATYIEATMADGLVITTPVVVLPDTYPNWTPTQIEPACKNLSDPT</sequence>
<dbReference type="EMBL" id="WIVW01000008">
    <property type="protein sequence ID" value="MQU26638.1"/>
    <property type="molecule type" value="Genomic_DNA"/>
</dbReference>
<dbReference type="SUPFAM" id="SSF53474">
    <property type="entry name" value="alpha/beta-Hydrolases"/>
    <property type="match status" value="1"/>
</dbReference>
<dbReference type="Proteomes" id="UP000437970">
    <property type="component" value="Unassembled WGS sequence"/>
</dbReference>
<evidence type="ECO:0000313" key="2">
    <source>
        <dbReference type="EMBL" id="MQT80019.1"/>
    </source>
</evidence>
<dbReference type="PIRSF" id="PIRSF014728">
    <property type="entry name" value="PqaA"/>
    <property type="match status" value="1"/>
</dbReference>
<reference evidence="2 4" key="1">
    <citation type="submission" date="2019-10" db="EMBL/GenBank/DDBJ databases">
        <title>Evaluation of single-gene subtyping targets for Pseudomonas.</title>
        <authorList>
            <person name="Reichler S.J."/>
            <person name="Orsi R.H."/>
            <person name="Wiedmann M."/>
            <person name="Martin N.H."/>
            <person name="Murphy S.I."/>
        </authorList>
    </citation>
    <scope>NUCLEOTIDE SEQUENCE</scope>
    <source>
        <strain evidence="3 4">FSL R10-1984</strain>
        <strain evidence="2">FSL R10-2339</strain>
    </source>
</reference>
<dbReference type="InterPro" id="IPR009199">
    <property type="entry name" value="PhoPQ-act_pathogen-rel_PqaA"/>
</dbReference>
<organism evidence="2">
    <name type="scientific">Pseudomonas helleri</name>
    <dbReference type="NCBI Taxonomy" id="1608996"/>
    <lineage>
        <taxon>Bacteria</taxon>
        <taxon>Pseudomonadati</taxon>
        <taxon>Pseudomonadota</taxon>
        <taxon>Gammaproteobacteria</taxon>
        <taxon>Pseudomonadales</taxon>
        <taxon>Pseudomonadaceae</taxon>
        <taxon>Pseudomonas</taxon>
    </lineage>
</organism>
<dbReference type="PANTHER" id="PTHR31497:SF0">
    <property type="entry name" value="AUTOCRINE PROLIFERATION REPRESSOR PROTEIN A"/>
    <property type="match status" value="1"/>
</dbReference>
<dbReference type="InterPro" id="IPR029058">
    <property type="entry name" value="AB_hydrolase_fold"/>
</dbReference>
<gene>
    <name evidence="2" type="ORF">GHN86_08095</name>
    <name evidence="3" type="ORF">GHO29_09080</name>
</gene>
<evidence type="ECO:0000256" key="1">
    <source>
        <dbReference type="SAM" id="SignalP"/>
    </source>
</evidence>
<dbReference type="PANTHER" id="PTHR31497">
    <property type="entry name" value="AUTOCRINE PROLIFERATION REPRESSOR PROTEIN A"/>
    <property type="match status" value="1"/>
</dbReference>
<protein>
    <submittedName>
        <fullName evidence="2">PhoPQ-regulated protein</fullName>
    </submittedName>
</protein>
<feature type="chain" id="PRO_5036169454" evidence="1">
    <location>
        <begin position="25"/>
        <end position="492"/>
    </location>
</feature>
<keyword evidence="1" id="KW-0732">Signal</keyword>
<comment type="caution">
    <text evidence="2">The sequence shown here is derived from an EMBL/GenBank/DDBJ whole genome shotgun (WGS) entry which is preliminary data.</text>
</comment>
<dbReference type="AlphaFoldDB" id="A0A6A7YXN8"/>